<reference evidence="5 6" key="1">
    <citation type="submission" date="2017-11" db="EMBL/GenBank/DDBJ databases">
        <title>Isolation and Characterization of Methanofollis Species from Methane Seep Offshore SW Taiwan.</title>
        <authorList>
            <person name="Teng N.-H."/>
            <person name="Lai M.-C."/>
            <person name="Chen S.-C."/>
        </authorList>
    </citation>
    <scope>NUCLEOTIDE SEQUENCE [LARGE SCALE GENOMIC DNA]</scope>
    <source>
        <strain evidence="5 6">FWC-SCC2</strain>
    </source>
</reference>
<evidence type="ECO:0000256" key="2">
    <source>
        <dbReference type="ARBA" id="ARBA00007131"/>
    </source>
</evidence>
<dbReference type="Proteomes" id="UP000292580">
    <property type="component" value="Unassembled WGS sequence"/>
</dbReference>
<dbReference type="GO" id="GO:0044272">
    <property type="term" value="P:sulfur compound biosynthetic process"/>
    <property type="evidence" value="ECO:0007669"/>
    <property type="project" value="UniProtKB-ARBA"/>
</dbReference>
<protein>
    <submittedName>
        <fullName evidence="5">Transketolase</fullName>
    </submittedName>
</protein>
<dbReference type="OrthoDB" id="25494at2157"/>
<evidence type="ECO:0000256" key="1">
    <source>
        <dbReference type="ARBA" id="ARBA00001964"/>
    </source>
</evidence>
<feature type="domain" description="Transketolase N-terminal" evidence="4">
    <location>
        <begin position="31"/>
        <end position="265"/>
    </location>
</feature>
<dbReference type="EMBL" id="PGCL01000004">
    <property type="protein sequence ID" value="TAJ43698.1"/>
    <property type="molecule type" value="Genomic_DNA"/>
</dbReference>
<dbReference type="InterPro" id="IPR005474">
    <property type="entry name" value="Transketolase_N"/>
</dbReference>
<keyword evidence="3" id="KW-0786">Thiamine pyrophosphate</keyword>
<evidence type="ECO:0000313" key="5">
    <source>
        <dbReference type="EMBL" id="TAJ43698.1"/>
    </source>
</evidence>
<dbReference type="PANTHER" id="PTHR47514:SF1">
    <property type="entry name" value="TRANSKETOLASE N-TERMINAL SECTION-RELATED"/>
    <property type="match status" value="1"/>
</dbReference>
<dbReference type="GO" id="GO:0006082">
    <property type="term" value="P:organic acid metabolic process"/>
    <property type="evidence" value="ECO:0007669"/>
    <property type="project" value="UniProtKB-ARBA"/>
</dbReference>
<dbReference type="Pfam" id="PF00456">
    <property type="entry name" value="Transketolase_N"/>
    <property type="match status" value="1"/>
</dbReference>
<dbReference type="SUPFAM" id="SSF52518">
    <property type="entry name" value="Thiamin diphosphate-binding fold (THDP-binding)"/>
    <property type="match status" value="1"/>
</dbReference>
<keyword evidence="6" id="KW-1185">Reference proteome</keyword>
<organism evidence="5 6">
    <name type="scientific">Methanofollis fontis</name>
    <dbReference type="NCBI Taxonomy" id="2052832"/>
    <lineage>
        <taxon>Archaea</taxon>
        <taxon>Methanobacteriati</taxon>
        <taxon>Methanobacteriota</taxon>
        <taxon>Stenosarchaea group</taxon>
        <taxon>Methanomicrobia</taxon>
        <taxon>Methanomicrobiales</taxon>
        <taxon>Methanomicrobiaceae</taxon>
        <taxon>Methanofollis</taxon>
    </lineage>
</organism>
<evidence type="ECO:0000259" key="4">
    <source>
        <dbReference type="Pfam" id="PF00456"/>
    </source>
</evidence>
<sequence>MQPQARLNDLNAMSKRMRLNIIKLAYQVGNNGAHIAPALSCNEIIAVLYGDVMNLNPKNPVSQERDRFLIGKGHGALALYAALCDTGFFSEELLFTYQKNGGDLPGQPSMNLSLGIEVSSGSLGNALSVGEGIALSAKKNGDKYKTYVLLGDGECNEGTIWETAMSASHFRLDNLIAIVDLNGMQSDGQSAKILNMGNFREKWSSFGWNVIEADGHDIESLYNAFHAIKQERKPTVILAHTIKGHGVSFMENNNSWHHNHLSSEQYELALSELEAK</sequence>
<comment type="similarity">
    <text evidence="2">Belongs to the transketolase family.</text>
</comment>
<dbReference type="AlphaFoldDB" id="A0A483CL77"/>
<dbReference type="RefSeq" id="WP_130647473.1">
    <property type="nucleotide sequence ID" value="NZ_PGCL01000004.1"/>
</dbReference>
<proteinExistence type="inferred from homology"/>
<dbReference type="InterPro" id="IPR029061">
    <property type="entry name" value="THDP-binding"/>
</dbReference>
<dbReference type="Gene3D" id="3.40.50.970">
    <property type="match status" value="1"/>
</dbReference>
<dbReference type="CDD" id="cd02012">
    <property type="entry name" value="TPP_TK"/>
    <property type="match status" value="1"/>
</dbReference>
<dbReference type="PANTHER" id="PTHR47514">
    <property type="entry name" value="TRANSKETOLASE N-TERMINAL SECTION-RELATED"/>
    <property type="match status" value="1"/>
</dbReference>
<evidence type="ECO:0000256" key="3">
    <source>
        <dbReference type="ARBA" id="ARBA00023052"/>
    </source>
</evidence>
<comment type="cofactor">
    <cofactor evidence="1">
        <name>thiamine diphosphate</name>
        <dbReference type="ChEBI" id="CHEBI:58937"/>
    </cofactor>
</comment>
<accession>A0A483CL77</accession>
<gene>
    <name evidence="5" type="ORF">CUJ86_10225</name>
</gene>
<comment type="caution">
    <text evidence="5">The sequence shown here is derived from an EMBL/GenBank/DDBJ whole genome shotgun (WGS) entry which is preliminary data.</text>
</comment>
<evidence type="ECO:0000313" key="6">
    <source>
        <dbReference type="Proteomes" id="UP000292580"/>
    </source>
</evidence>
<name>A0A483CL77_9EURY</name>